<feature type="transmembrane region" description="Helical" evidence="1">
    <location>
        <begin position="6"/>
        <end position="25"/>
    </location>
</feature>
<feature type="transmembrane region" description="Helical" evidence="1">
    <location>
        <begin position="279"/>
        <end position="300"/>
    </location>
</feature>
<organism evidence="2 3">
    <name type="scientific">Microbispora maris</name>
    <dbReference type="NCBI Taxonomy" id="3144104"/>
    <lineage>
        <taxon>Bacteria</taxon>
        <taxon>Bacillati</taxon>
        <taxon>Actinomycetota</taxon>
        <taxon>Actinomycetes</taxon>
        <taxon>Streptosporangiales</taxon>
        <taxon>Streptosporangiaceae</taxon>
        <taxon>Microbispora</taxon>
    </lineage>
</organism>
<feature type="transmembrane region" description="Helical" evidence="1">
    <location>
        <begin position="351"/>
        <end position="377"/>
    </location>
</feature>
<keyword evidence="3" id="KW-1185">Reference proteome</keyword>
<keyword evidence="1" id="KW-0472">Membrane</keyword>
<feature type="transmembrane region" description="Helical" evidence="1">
    <location>
        <begin position="178"/>
        <end position="204"/>
    </location>
</feature>
<accession>A0ABV0APP0</accession>
<keyword evidence="1" id="KW-0812">Transmembrane</keyword>
<feature type="transmembrane region" description="Helical" evidence="1">
    <location>
        <begin position="320"/>
        <end position="339"/>
    </location>
</feature>
<evidence type="ECO:0000313" key="3">
    <source>
        <dbReference type="Proteomes" id="UP001447516"/>
    </source>
</evidence>
<dbReference type="Pfam" id="PF09852">
    <property type="entry name" value="DUF2079"/>
    <property type="match status" value="1"/>
</dbReference>
<feature type="transmembrane region" description="Helical" evidence="1">
    <location>
        <begin position="96"/>
        <end position="117"/>
    </location>
</feature>
<dbReference type="RefSeq" id="WP_346227225.1">
    <property type="nucleotide sequence ID" value="NZ_JBDJAW010000015.1"/>
</dbReference>
<gene>
    <name evidence="2" type="ORF">AAH991_19185</name>
</gene>
<protein>
    <submittedName>
        <fullName evidence="2">DUF2079 domain-containing protein</fullName>
    </submittedName>
</protein>
<name>A0ABV0APP0_9ACTN</name>
<evidence type="ECO:0000313" key="2">
    <source>
        <dbReference type="EMBL" id="MEN3537244.1"/>
    </source>
</evidence>
<proteinExistence type="predicted"/>
<dbReference type="PROSITE" id="PS51257">
    <property type="entry name" value="PROKAR_LIPOPROTEIN"/>
    <property type="match status" value="1"/>
</dbReference>
<reference evidence="2 3" key="1">
    <citation type="submission" date="2024-05" db="EMBL/GenBank/DDBJ databases">
        <title>Microbispora sp.ZYX-F-249.</title>
        <authorList>
            <person name="Xie H."/>
        </authorList>
    </citation>
    <scope>NUCLEOTIDE SEQUENCE [LARGE SCALE GENOMIC DNA]</scope>
    <source>
        <strain evidence="2 3">ZYX-F-249</strain>
    </source>
</reference>
<dbReference type="InterPro" id="IPR018650">
    <property type="entry name" value="STSV1_Orf64"/>
</dbReference>
<feature type="transmembrane region" description="Helical" evidence="1">
    <location>
        <begin position="210"/>
        <end position="231"/>
    </location>
</feature>
<evidence type="ECO:0000256" key="1">
    <source>
        <dbReference type="SAM" id="Phobius"/>
    </source>
</evidence>
<dbReference type="Proteomes" id="UP001447516">
    <property type="component" value="Unassembled WGS sequence"/>
</dbReference>
<sequence>MRWTGADLAFVCALTVAAAALYAFYSCLRLARFRAGAYDLVIFDQAIRSYARLQPPVSMLKGVHNGFGPGFCVLGDHWSPALALLAPLYRIHDGPATLLVAQAVLLALSIPFVWAYAFRASSAVTAGRRVAHPVAVAYALSWPIIEAVAFDFHEVAFVPLLTAAMLERHRAGHRRAALLAGLALLLVKEDMGLLLAGFGLFLLTRRGDRITGALLVAGGAAATLVATGILIPHFGGRADYYWAYWTLGPDLPRAVVRAVTRPGDVAALLADPPLKLRTLVLTLAPVLFTAALSPLGLALLPPLVERMLASTYPNWWTPRYHYTAFVVAVVFAAGADGALRAASRSPGRAGVLLRGWALLALAVAFALVPFFSFGALFTPGFYVETARTRAAGRAVAAVPDGALVEAADSLAAALSPRTRTLLWDRTPRGAPWVAADVGARAFPFGSVHAQVARVEALRERGYRVVFREAGYVVLTRP</sequence>
<dbReference type="EMBL" id="JBDJAW010000015">
    <property type="protein sequence ID" value="MEN3537244.1"/>
    <property type="molecule type" value="Genomic_DNA"/>
</dbReference>
<comment type="caution">
    <text evidence="2">The sequence shown here is derived from an EMBL/GenBank/DDBJ whole genome shotgun (WGS) entry which is preliminary data.</text>
</comment>
<keyword evidence="1" id="KW-1133">Transmembrane helix</keyword>